<reference evidence="1 2" key="1">
    <citation type="journal article" date="2018" name="Mol. Plant">
        <title>The genome of Artemisia annua provides insight into the evolution of Asteraceae family and artemisinin biosynthesis.</title>
        <authorList>
            <person name="Shen Q."/>
            <person name="Zhang L."/>
            <person name="Liao Z."/>
            <person name="Wang S."/>
            <person name="Yan T."/>
            <person name="Shi P."/>
            <person name="Liu M."/>
            <person name="Fu X."/>
            <person name="Pan Q."/>
            <person name="Wang Y."/>
            <person name="Lv Z."/>
            <person name="Lu X."/>
            <person name="Zhang F."/>
            <person name="Jiang W."/>
            <person name="Ma Y."/>
            <person name="Chen M."/>
            <person name="Hao X."/>
            <person name="Li L."/>
            <person name="Tang Y."/>
            <person name="Lv G."/>
            <person name="Zhou Y."/>
            <person name="Sun X."/>
            <person name="Brodelius P.E."/>
            <person name="Rose J.K.C."/>
            <person name="Tang K."/>
        </authorList>
    </citation>
    <scope>NUCLEOTIDE SEQUENCE [LARGE SCALE GENOMIC DNA]</scope>
    <source>
        <strain evidence="2">cv. Huhao1</strain>
        <tissue evidence="1">Leaf</tissue>
    </source>
</reference>
<dbReference type="STRING" id="35608.A0A2U1NH32"/>
<dbReference type="Gene3D" id="3.30.565.10">
    <property type="entry name" value="Histidine kinase-like ATPase, C-terminal domain"/>
    <property type="match status" value="1"/>
</dbReference>
<keyword evidence="1" id="KW-0808">Transferase</keyword>
<dbReference type="PANTHER" id="PTHR48206:SF1">
    <property type="entry name" value="CHLOROPLAST SENSOR KINASE, CHLOROPLASTIC"/>
    <property type="match status" value="1"/>
</dbReference>
<comment type="caution">
    <text evidence="1">The sequence shown here is derived from an EMBL/GenBank/DDBJ whole genome shotgun (WGS) entry which is preliminary data.</text>
</comment>
<accession>A0A2U1NH32</accession>
<evidence type="ECO:0000313" key="1">
    <source>
        <dbReference type="EMBL" id="PWA72825.1"/>
    </source>
</evidence>
<dbReference type="AlphaFoldDB" id="A0A2U1NH32"/>
<evidence type="ECO:0000313" key="2">
    <source>
        <dbReference type="Proteomes" id="UP000245207"/>
    </source>
</evidence>
<sequence>MLVTATHNVEQEVYVRPAGSYVMDRLELRRVTVYPGRNVSNILIVIGNFSIPTGLRVAEASLLKQQAEIIPEHRALVFPMVKHPFVVGFLVAELPKLEIRKEEDDVRPGSPSEDSYAVYPYSIPKSWEIQSFVDKTLEMHNFSAEQRLNAINISRSVAIAYVMDQKAMLLQQSSWQNNVRMNNLVEQIRGPLSSIRTLSKMLAVTMKKNEIPYDIVEDIMVLGDHMKDTLQQLQDAVQVTKTNIVRYNEENLVKIDESMHESLRNQLSNVLSKDTSITTGHEYGGPFSLSSKSRDLEMPMPPLTLAPLLSQDIRPCNASDVLSDLVDALEPLALKQKRAVQISELPQSLEVAVEEPALRQALSNLIEGALLRTNVGGMVEIVSTSAPAGGALIIIDDDGPDMHYMGVVLGSTRDWVSGFVRDVTQTVFGDGSVEEPDLERGDVDLESVGDLNMGAALRDMVSGLMGVMLLRLSGVILICRFRQITSRWKIPMALSKFSKVSRIIVHPLLPVNIYR</sequence>
<name>A0A2U1NH32_ARTAN</name>
<proteinExistence type="predicted"/>
<dbReference type="Proteomes" id="UP000245207">
    <property type="component" value="Unassembled WGS sequence"/>
</dbReference>
<gene>
    <name evidence="1" type="ORF">CTI12_AA266660</name>
</gene>
<dbReference type="PANTHER" id="PTHR48206">
    <property type="entry name" value="CHLOROPLAST SENSOR KINASE, CHLOROPLASTIC"/>
    <property type="match status" value="1"/>
</dbReference>
<dbReference type="GO" id="GO:0016301">
    <property type="term" value="F:kinase activity"/>
    <property type="evidence" value="ECO:0007669"/>
    <property type="project" value="UniProtKB-KW"/>
</dbReference>
<keyword evidence="2" id="KW-1185">Reference proteome</keyword>
<protein>
    <submittedName>
        <fullName evidence="1">Chloroplast sensor kinase</fullName>
    </submittedName>
</protein>
<keyword evidence="1" id="KW-0418">Kinase</keyword>
<dbReference type="OrthoDB" id="43364at2759"/>
<dbReference type="SUPFAM" id="SSF55874">
    <property type="entry name" value="ATPase domain of HSP90 chaperone/DNA topoisomerase II/histidine kinase"/>
    <property type="match status" value="1"/>
</dbReference>
<dbReference type="InterPro" id="IPR036890">
    <property type="entry name" value="HATPase_C_sf"/>
</dbReference>
<organism evidence="1 2">
    <name type="scientific">Artemisia annua</name>
    <name type="common">Sweet wormwood</name>
    <dbReference type="NCBI Taxonomy" id="35608"/>
    <lineage>
        <taxon>Eukaryota</taxon>
        <taxon>Viridiplantae</taxon>
        <taxon>Streptophyta</taxon>
        <taxon>Embryophyta</taxon>
        <taxon>Tracheophyta</taxon>
        <taxon>Spermatophyta</taxon>
        <taxon>Magnoliopsida</taxon>
        <taxon>eudicotyledons</taxon>
        <taxon>Gunneridae</taxon>
        <taxon>Pentapetalae</taxon>
        <taxon>asterids</taxon>
        <taxon>campanulids</taxon>
        <taxon>Asterales</taxon>
        <taxon>Asteraceae</taxon>
        <taxon>Asteroideae</taxon>
        <taxon>Anthemideae</taxon>
        <taxon>Artemisiinae</taxon>
        <taxon>Artemisia</taxon>
    </lineage>
</organism>
<dbReference type="EMBL" id="PKPP01002835">
    <property type="protein sequence ID" value="PWA72825.1"/>
    <property type="molecule type" value="Genomic_DNA"/>
</dbReference>
<dbReference type="InterPro" id="IPR053334">
    <property type="entry name" value="Chloroplast_Sensor_Kinase"/>
</dbReference>